<comment type="caution">
    <text evidence="5">The sequence shown here is derived from an EMBL/GenBank/DDBJ whole genome shotgun (WGS) entry which is preliminary data.</text>
</comment>
<dbReference type="AlphaFoldDB" id="A0A7W7Z2K2"/>
<feature type="domain" description="CBS" evidence="4">
    <location>
        <begin position="97"/>
        <end position="153"/>
    </location>
</feature>
<feature type="domain" description="CBS" evidence="4">
    <location>
        <begin position="7"/>
        <end position="64"/>
    </location>
</feature>
<dbReference type="PANTHER" id="PTHR43080:SF2">
    <property type="entry name" value="CBS DOMAIN-CONTAINING PROTEIN"/>
    <property type="match status" value="1"/>
</dbReference>
<dbReference type="PANTHER" id="PTHR43080">
    <property type="entry name" value="CBS DOMAIN-CONTAINING PROTEIN CBSX3, MITOCHONDRIAL"/>
    <property type="match status" value="1"/>
</dbReference>
<dbReference type="EMBL" id="JACHIH010000005">
    <property type="protein sequence ID" value="MBB5046620.1"/>
    <property type="molecule type" value="Genomic_DNA"/>
</dbReference>
<reference evidence="5 6" key="1">
    <citation type="submission" date="2020-08" db="EMBL/GenBank/DDBJ databases">
        <title>Genomic Encyclopedia of Type Strains, Phase IV (KMG-IV): sequencing the most valuable type-strain genomes for metagenomic binning, comparative biology and taxonomic classification.</title>
        <authorList>
            <person name="Goeker M."/>
        </authorList>
    </citation>
    <scope>NUCLEOTIDE SEQUENCE [LARGE SCALE GENOMIC DNA]</scope>
    <source>
        <strain evidence="5 6">DSM 12706</strain>
    </source>
</reference>
<protein>
    <submittedName>
        <fullName evidence="5">CBS domain-containing protein</fullName>
    </submittedName>
</protein>
<name>A0A7W7Z2K2_9BRAD</name>
<feature type="region of interest" description="Disordered" evidence="3">
    <location>
        <begin position="153"/>
        <end position="184"/>
    </location>
</feature>
<dbReference type="InterPro" id="IPR046342">
    <property type="entry name" value="CBS_dom_sf"/>
</dbReference>
<evidence type="ECO:0000256" key="2">
    <source>
        <dbReference type="PROSITE-ProRule" id="PRU00703"/>
    </source>
</evidence>
<keyword evidence="1 2" id="KW-0129">CBS domain</keyword>
<evidence type="ECO:0000256" key="1">
    <source>
        <dbReference type="ARBA" id="ARBA00023122"/>
    </source>
</evidence>
<dbReference type="Pfam" id="PF00571">
    <property type="entry name" value="CBS"/>
    <property type="match status" value="2"/>
</dbReference>
<dbReference type="SMART" id="SM00116">
    <property type="entry name" value="CBS"/>
    <property type="match status" value="2"/>
</dbReference>
<dbReference type="CDD" id="cd04586">
    <property type="entry name" value="CBS_pair_BON_assoc"/>
    <property type="match status" value="1"/>
</dbReference>
<feature type="compositionally biased region" description="Low complexity" evidence="3">
    <location>
        <begin position="165"/>
        <end position="176"/>
    </location>
</feature>
<organism evidence="5 6">
    <name type="scientific">Rhodopseudomonas rhenobacensis</name>
    <dbReference type="NCBI Taxonomy" id="87461"/>
    <lineage>
        <taxon>Bacteria</taxon>
        <taxon>Pseudomonadati</taxon>
        <taxon>Pseudomonadota</taxon>
        <taxon>Alphaproteobacteria</taxon>
        <taxon>Hyphomicrobiales</taxon>
        <taxon>Nitrobacteraceae</taxon>
        <taxon>Rhodopseudomonas</taxon>
    </lineage>
</organism>
<keyword evidence="6" id="KW-1185">Reference proteome</keyword>
<evidence type="ECO:0000313" key="5">
    <source>
        <dbReference type="EMBL" id="MBB5046620.1"/>
    </source>
</evidence>
<dbReference type="SUPFAM" id="SSF54631">
    <property type="entry name" value="CBS-domain pair"/>
    <property type="match status" value="1"/>
</dbReference>
<evidence type="ECO:0000259" key="4">
    <source>
        <dbReference type="PROSITE" id="PS51371"/>
    </source>
</evidence>
<dbReference type="InterPro" id="IPR051257">
    <property type="entry name" value="Diverse_CBS-Domain"/>
</dbReference>
<dbReference type="RefSeq" id="WP_184255712.1">
    <property type="nucleotide sequence ID" value="NZ_JACHIH010000005.1"/>
</dbReference>
<accession>A0A7W7Z2K2</accession>
<evidence type="ECO:0000313" key="6">
    <source>
        <dbReference type="Proteomes" id="UP000542353"/>
    </source>
</evidence>
<dbReference type="InterPro" id="IPR000644">
    <property type="entry name" value="CBS_dom"/>
</dbReference>
<dbReference type="PROSITE" id="PS51371">
    <property type="entry name" value="CBS"/>
    <property type="match status" value="2"/>
</dbReference>
<dbReference type="Gene3D" id="3.10.580.10">
    <property type="entry name" value="CBS-domain"/>
    <property type="match status" value="1"/>
</dbReference>
<dbReference type="Proteomes" id="UP000542353">
    <property type="component" value="Unassembled WGS sequence"/>
</dbReference>
<proteinExistence type="predicted"/>
<gene>
    <name evidence="5" type="ORF">HNR60_001368</name>
</gene>
<sequence>MLARDVMTTGVSVVGLSSSSADVARVLLASRVSAVAVVDGDGAPIGVVSEWDLVGQRTGDRIAKRDQWLSQLAEGQPLAAEYLQSVDPVNRSAAEIMHRPLIAVPEAAPIAEVARLITEHRVKRVFVTRDDRLVGVVSRSDLVRAYFAATVPSAPPPRVPSERTSSIAPPARAAALPPAPNPSASEVAERASAHEFALLVAAAEDTERAQRAAAERQAGETRRALVSALQQKTLSEAAWQSAIEGARRAAKLGLREFLLIRFPSELCSDRGRAINAMDPSWPETLIGEAADVFERWQKDLKPQGFGLTAQILDFPNGFPGDAGLTLRWGS</sequence>
<evidence type="ECO:0000256" key="3">
    <source>
        <dbReference type="SAM" id="MobiDB-lite"/>
    </source>
</evidence>